<accession>A0A8H6M9Y7</accession>
<proteinExistence type="predicted"/>
<dbReference type="EMBL" id="JACGCI010000010">
    <property type="protein sequence ID" value="KAF6761388.1"/>
    <property type="molecule type" value="Genomic_DNA"/>
</dbReference>
<feature type="compositionally biased region" description="Polar residues" evidence="1">
    <location>
        <begin position="73"/>
        <end position="85"/>
    </location>
</feature>
<evidence type="ECO:0000313" key="2">
    <source>
        <dbReference type="EMBL" id="KAF6761388.1"/>
    </source>
</evidence>
<name>A0A8H6M9Y7_9AGAR</name>
<evidence type="ECO:0000313" key="3">
    <source>
        <dbReference type="Proteomes" id="UP000521943"/>
    </source>
</evidence>
<evidence type="ECO:0000256" key="1">
    <source>
        <dbReference type="SAM" id="MobiDB-lite"/>
    </source>
</evidence>
<keyword evidence="3" id="KW-1185">Reference proteome</keyword>
<gene>
    <name evidence="2" type="ORF">DFP72DRAFT_1090488</name>
</gene>
<sequence length="245" mass="26041">MSLALPRLLPHNLLNSKRERTFLARSRPTHPSLPPDTHLADLVLIALALTTFPVTQRAQDGDSRLQIVGLQSSASNKATQSSTAAQAKKVSTSTHPGSRPSSPPGVSCALAAPTFANIPVTQRGSAESARSEGGVLVTSTLSDIAQALESRYQGRETRKSHEDSISSLLQTTHTALTRLVDLVLSNKLVPDAVLGLIPKSTKIEFSVENRAAQSRTAVQAKKVSYFCARGLQSLVIPGVFSSLTV</sequence>
<feature type="compositionally biased region" description="Low complexity" evidence="1">
    <location>
        <begin position="91"/>
        <end position="107"/>
    </location>
</feature>
<organism evidence="2 3">
    <name type="scientific">Ephemerocybe angulata</name>
    <dbReference type="NCBI Taxonomy" id="980116"/>
    <lineage>
        <taxon>Eukaryota</taxon>
        <taxon>Fungi</taxon>
        <taxon>Dikarya</taxon>
        <taxon>Basidiomycota</taxon>
        <taxon>Agaricomycotina</taxon>
        <taxon>Agaricomycetes</taxon>
        <taxon>Agaricomycetidae</taxon>
        <taxon>Agaricales</taxon>
        <taxon>Agaricineae</taxon>
        <taxon>Psathyrellaceae</taxon>
        <taxon>Ephemerocybe</taxon>
    </lineage>
</organism>
<comment type="caution">
    <text evidence="2">The sequence shown here is derived from an EMBL/GenBank/DDBJ whole genome shotgun (WGS) entry which is preliminary data.</text>
</comment>
<feature type="region of interest" description="Disordered" evidence="1">
    <location>
        <begin position="73"/>
        <end position="108"/>
    </location>
</feature>
<dbReference type="AlphaFoldDB" id="A0A8H6M9Y7"/>
<reference evidence="2 3" key="1">
    <citation type="submission" date="2020-07" db="EMBL/GenBank/DDBJ databases">
        <title>Comparative genomics of pyrophilous fungi reveals a link between fire events and developmental genes.</title>
        <authorList>
            <consortium name="DOE Joint Genome Institute"/>
            <person name="Steindorff A.S."/>
            <person name="Carver A."/>
            <person name="Calhoun S."/>
            <person name="Stillman K."/>
            <person name="Liu H."/>
            <person name="Lipzen A."/>
            <person name="Pangilinan J."/>
            <person name="Labutti K."/>
            <person name="Bruns T.D."/>
            <person name="Grigoriev I.V."/>
        </authorList>
    </citation>
    <scope>NUCLEOTIDE SEQUENCE [LARGE SCALE GENOMIC DNA]</scope>
    <source>
        <strain evidence="2 3">CBS 144469</strain>
    </source>
</reference>
<protein>
    <submittedName>
        <fullName evidence="2">Uncharacterized protein</fullName>
    </submittedName>
</protein>
<dbReference type="Proteomes" id="UP000521943">
    <property type="component" value="Unassembled WGS sequence"/>
</dbReference>